<keyword evidence="2" id="KW-0378">Hydrolase</keyword>
<keyword evidence="7" id="KW-1185">Reference proteome</keyword>
<dbReference type="PANTHER" id="PTHR24276">
    <property type="entry name" value="POLYSERASE-RELATED"/>
    <property type="match status" value="1"/>
</dbReference>
<name>A0A0L7LSG2_OPEBR</name>
<proteinExistence type="predicted"/>
<dbReference type="SMART" id="SM00020">
    <property type="entry name" value="Tryp_SPc"/>
    <property type="match status" value="1"/>
</dbReference>
<dbReference type="GO" id="GO:0006508">
    <property type="term" value="P:proteolysis"/>
    <property type="evidence" value="ECO:0007669"/>
    <property type="project" value="UniProtKB-KW"/>
</dbReference>
<dbReference type="STRING" id="104452.A0A0L7LSG2"/>
<keyword evidence="3" id="KW-0720">Serine protease</keyword>
<dbReference type="GO" id="GO:0004252">
    <property type="term" value="F:serine-type endopeptidase activity"/>
    <property type="evidence" value="ECO:0007669"/>
    <property type="project" value="InterPro"/>
</dbReference>
<feature type="domain" description="Peptidase S1" evidence="5">
    <location>
        <begin position="5"/>
        <end position="137"/>
    </location>
</feature>
<dbReference type="EMBL" id="JTDY01000187">
    <property type="protein sequence ID" value="KOB78392.1"/>
    <property type="molecule type" value="Genomic_DNA"/>
</dbReference>
<dbReference type="SUPFAM" id="SSF50494">
    <property type="entry name" value="Trypsin-like serine proteases"/>
    <property type="match status" value="1"/>
</dbReference>
<keyword evidence="4" id="KW-1015">Disulfide bond</keyword>
<comment type="caution">
    <text evidence="6">The sequence shown here is derived from an EMBL/GenBank/DDBJ whole genome shotgun (WGS) entry which is preliminary data.</text>
</comment>
<dbReference type="Pfam" id="PF00089">
    <property type="entry name" value="Trypsin"/>
    <property type="match status" value="2"/>
</dbReference>
<organism evidence="6 7">
    <name type="scientific">Operophtera brumata</name>
    <name type="common">Winter moth</name>
    <name type="synonym">Phalaena brumata</name>
    <dbReference type="NCBI Taxonomy" id="104452"/>
    <lineage>
        <taxon>Eukaryota</taxon>
        <taxon>Metazoa</taxon>
        <taxon>Ecdysozoa</taxon>
        <taxon>Arthropoda</taxon>
        <taxon>Hexapoda</taxon>
        <taxon>Insecta</taxon>
        <taxon>Pterygota</taxon>
        <taxon>Neoptera</taxon>
        <taxon>Endopterygota</taxon>
        <taxon>Lepidoptera</taxon>
        <taxon>Glossata</taxon>
        <taxon>Ditrysia</taxon>
        <taxon>Geometroidea</taxon>
        <taxon>Geometridae</taxon>
        <taxon>Larentiinae</taxon>
        <taxon>Operophtera</taxon>
    </lineage>
</organism>
<evidence type="ECO:0000313" key="6">
    <source>
        <dbReference type="EMBL" id="KOB78392.1"/>
    </source>
</evidence>
<evidence type="ECO:0000256" key="3">
    <source>
        <dbReference type="ARBA" id="ARBA00022825"/>
    </source>
</evidence>
<dbReference type="PROSITE" id="PS00134">
    <property type="entry name" value="TRYPSIN_HIS"/>
    <property type="match status" value="1"/>
</dbReference>
<dbReference type="InterPro" id="IPR001254">
    <property type="entry name" value="Trypsin_dom"/>
</dbReference>
<dbReference type="AlphaFoldDB" id="A0A0L7LSG2"/>
<sequence length="143" mass="16639">MAYLLLFDGTDYYECGSSIISRRYLLTAAHCIHKLYIRFKDILHSPKIQSDHLRLRRRTGLYRRGHDTGWYELNKNTVDQTRQEYTWGDKLHCHRMGYSAVDNGTQIGVVSNGIGCARPNFPGVYTNITNSEIRDWIRLISLV</sequence>
<accession>A0A0L7LSG2</accession>
<dbReference type="InterPro" id="IPR050430">
    <property type="entry name" value="Peptidase_S1"/>
</dbReference>
<reference evidence="6 7" key="1">
    <citation type="journal article" date="2015" name="Genome Biol. Evol.">
        <title>The genome of winter moth (Operophtera brumata) provides a genomic perspective on sexual dimorphism and phenology.</title>
        <authorList>
            <person name="Derks M.F."/>
            <person name="Smit S."/>
            <person name="Salis L."/>
            <person name="Schijlen E."/>
            <person name="Bossers A."/>
            <person name="Mateman C."/>
            <person name="Pijl A.S."/>
            <person name="de Ridder D."/>
            <person name="Groenen M.A."/>
            <person name="Visser M.E."/>
            <person name="Megens H.J."/>
        </authorList>
    </citation>
    <scope>NUCLEOTIDE SEQUENCE [LARGE SCALE GENOMIC DNA]</scope>
    <source>
        <strain evidence="6">WM2013NL</strain>
        <tissue evidence="6">Head and thorax</tissue>
    </source>
</reference>
<dbReference type="Gene3D" id="2.40.10.10">
    <property type="entry name" value="Trypsin-like serine proteases"/>
    <property type="match status" value="2"/>
</dbReference>
<dbReference type="InterPro" id="IPR043504">
    <property type="entry name" value="Peptidase_S1_PA_chymotrypsin"/>
</dbReference>
<evidence type="ECO:0000256" key="1">
    <source>
        <dbReference type="ARBA" id="ARBA00022670"/>
    </source>
</evidence>
<gene>
    <name evidence="6" type="ORF">OBRU01_01955</name>
</gene>
<keyword evidence="1 6" id="KW-0645">Protease</keyword>
<dbReference type="InterPro" id="IPR018114">
    <property type="entry name" value="TRYPSIN_HIS"/>
</dbReference>
<evidence type="ECO:0000313" key="7">
    <source>
        <dbReference type="Proteomes" id="UP000037510"/>
    </source>
</evidence>
<dbReference type="InterPro" id="IPR009003">
    <property type="entry name" value="Peptidase_S1_PA"/>
</dbReference>
<dbReference type="PANTHER" id="PTHR24276:SF91">
    <property type="entry name" value="AT26814P-RELATED"/>
    <property type="match status" value="1"/>
</dbReference>
<protein>
    <submittedName>
        <fullName evidence="6">Trypsin-like serine protease</fullName>
    </submittedName>
</protein>
<evidence type="ECO:0000259" key="5">
    <source>
        <dbReference type="SMART" id="SM00020"/>
    </source>
</evidence>
<dbReference type="Proteomes" id="UP000037510">
    <property type="component" value="Unassembled WGS sequence"/>
</dbReference>
<evidence type="ECO:0000256" key="2">
    <source>
        <dbReference type="ARBA" id="ARBA00022801"/>
    </source>
</evidence>
<evidence type="ECO:0000256" key="4">
    <source>
        <dbReference type="ARBA" id="ARBA00023157"/>
    </source>
</evidence>